<proteinExistence type="predicted"/>
<dbReference type="GO" id="GO:0051539">
    <property type="term" value="F:4 iron, 4 sulfur cluster binding"/>
    <property type="evidence" value="ECO:0007669"/>
    <property type="project" value="UniProtKB-KW"/>
</dbReference>
<evidence type="ECO:0000256" key="1">
    <source>
        <dbReference type="ARBA" id="ARBA00022485"/>
    </source>
</evidence>
<keyword evidence="2" id="KW-0479">Metal-binding</keyword>
<evidence type="ECO:0000256" key="7">
    <source>
        <dbReference type="ARBA" id="ARBA00023204"/>
    </source>
</evidence>
<comment type="caution">
    <text evidence="9">The sequence shown here is derived from an EMBL/GenBank/DDBJ whole genome shotgun (WGS) entry which is preliminary data.</text>
</comment>
<evidence type="ECO:0000256" key="2">
    <source>
        <dbReference type="ARBA" id="ARBA00022723"/>
    </source>
</evidence>
<sequence>MSRSAVFLDEMGVGPLWRLRQGAAPETVDTVVEAPVEMEAAVAPPVAEAFDSMTAVVTEVVAEVVVEVAAEAKVDVQAEALVAVAATPVPAAEPDDTAWFDDAPPPPPARQLSDADIAALDWDGLTAAVAKCARCDLCKTRKGVVMGRGDRQGDWLMLASSPSRLEEREGRALPGEQGKLLDNMLKAIDIDAGSDVYITHLLKCRPLDEAGQERLPTESESAACRPYFDRELALLQPRTIVTLGSMASAGINPGEKPVRGKVRQLGNASVVATFHPEMLLQDETGKAKARAWADLCLAKSTHGD</sequence>
<name>A0A5C4NWJ8_9BURK</name>
<accession>A0A5C4NWJ8</accession>
<dbReference type="Gene3D" id="3.40.470.10">
    <property type="entry name" value="Uracil-DNA glycosylase-like domain"/>
    <property type="match status" value="1"/>
</dbReference>
<dbReference type="InterPro" id="IPR005122">
    <property type="entry name" value="Uracil-DNA_glycosylase-like"/>
</dbReference>
<evidence type="ECO:0000313" key="10">
    <source>
        <dbReference type="Proteomes" id="UP000305681"/>
    </source>
</evidence>
<dbReference type="CDD" id="cd10030">
    <property type="entry name" value="UDG-F4_TTUDGA_SPO1dp_like"/>
    <property type="match status" value="1"/>
</dbReference>
<evidence type="ECO:0000256" key="6">
    <source>
        <dbReference type="ARBA" id="ARBA00023014"/>
    </source>
</evidence>
<dbReference type="AlphaFoldDB" id="A0A5C4NWJ8"/>
<dbReference type="Proteomes" id="UP000305681">
    <property type="component" value="Unassembled WGS sequence"/>
</dbReference>
<dbReference type="InterPro" id="IPR036895">
    <property type="entry name" value="Uracil-DNA_glycosylase-like_sf"/>
</dbReference>
<evidence type="ECO:0000256" key="3">
    <source>
        <dbReference type="ARBA" id="ARBA00022763"/>
    </source>
</evidence>
<dbReference type="RefSeq" id="WP_139089864.1">
    <property type="nucleotide sequence ID" value="NZ_VDGE01000001.1"/>
</dbReference>
<evidence type="ECO:0000256" key="4">
    <source>
        <dbReference type="ARBA" id="ARBA00022801"/>
    </source>
</evidence>
<dbReference type="SMART" id="SM00986">
    <property type="entry name" value="UDG"/>
    <property type="match status" value="1"/>
</dbReference>
<dbReference type="InterPro" id="IPR051536">
    <property type="entry name" value="UDG_Type-4/5"/>
</dbReference>
<reference evidence="9 10" key="1">
    <citation type="submission" date="2019-06" db="EMBL/GenBank/DDBJ databases">
        <title>Genome sequence of Janthinobacterium lividum UCD_MED1.</title>
        <authorList>
            <person name="De Leon M.E."/>
            <person name="Jospin G."/>
        </authorList>
    </citation>
    <scope>NUCLEOTIDE SEQUENCE [LARGE SCALE GENOMIC DNA]</scope>
    <source>
        <strain evidence="9 10">UCD_MED1</strain>
    </source>
</reference>
<dbReference type="PANTHER" id="PTHR33693:SF1">
    <property type="entry name" value="TYPE-4 URACIL-DNA GLYCOSYLASE"/>
    <property type="match status" value="1"/>
</dbReference>
<keyword evidence="5" id="KW-0408">Iron</keyword>
<evidence type="ECO:0000259" key="8">
    <source>
        <dbReference type="SMART" id="SM00986"/>
    </source>
</evidence>
<dbReference type="GO" id="GO:0097506">
    <property type="term" value="F:deaminated base DNA N-glycosylase activity"/>
    <property type="evidence" value="ECO:0007669"/>
    <property type="project" value="UniProtKB-ARBA"/>
</dbReference>
<dbReference type="GO" id="GO:0046872">
    <property type="term" value="F:metal ion binding"/>
    <property type="evidence" value="ECO:0007669"/>
    <property type="project" value="UniProtKB-KW"/>
</dbReference>
<dbReference type="Pfam" id="PF03167">
    <property type="entry name" value="UDG"/>
    <property type="match status" value="1"/>
</dbReference>
<keyword evidence="6" id="KW-0411">Iron-sulfur</keyword>
<keyword evidence="1" id="KW-0004">4Fe-4S</keyword>
<evidence type="ECO:0000256" key="5">
    <source>
        <dbReference type="ARBA" id="ARBA00023004"/>
    </source>
</evidence>
<protein>
    <submittedName>
        <fullName evidence="9">Uracil-DNA glycosylase</fullName>
    </submittedName>
</protein>
<dbReference type="SMART" id="SM00987">
    <property type="entry name" value="UreE_C"/>
    <property type="match status" value="1"/>
</dbReference>
<dbReference type="GO" id="GO:0006281">
    <property type="term" value="P:DNA repair"/>
    <property type="evidence" value="ECO:0007669"/>
    <property type="project" value="UniProtKB-KW"/>
</dbReference>
<dbReference type="SUPFAM" id="SSF52141">
    <property type="entry name" value="Uracil-DNA glycosylase-like"/>
    <property type="match status" value="1"/>
</dbReference>
<feature type="domain" description="Uracil-DNA glycosylase-like" evidence="8">
    <location>
        <begin position="146"/>
        <end position="296"/>
    </location>
</feature>
<keyword evidence="4" id="KW-0378">Hydrolase</keyword>
<gene>
    <name evidence="9" type="ORF">FHI69_06230</name>
</gene>
<keyword evidence="7" id="KW-0234">DNA repair</keyword>
<dbReference type="PANTHER" id="PTHR33693">
    <property type="entry name" value="TYPE-5 URACIL-DNA GLYCOSYLASE"/>
    <property type="match status" value="1"/>
</dbReference>
<organism evidence="9 10">
    <name type="scientific">Janthinobacterium lividum</name>
    <dbReference type="NCBI Taxonomy" id="29581"/>
    <lineage>
        <taxon>Bacteria</taxon>
        <taxon>Pseudomonadati</taxon>
        <taxon>Pseudomonadota</taxon>
        <taxon>Betaproteobacteria</taxon>
        <taxon>Burkholderiales</taxon>
        <taxon>Oxalobacteraceae</taxon>
        <taxon>Janthinobacterium</taxon>
    </lineage>
</organism>
<evidence type="ECO:0000313" key="9">
    <source>
        <dbReference type="EMBL" id="TNC78843.1"/>
    </source>
</evidence>
<dbReference type="EMBL" id="VDGE01000001">
    <property type="protein sequence ID" value="TNC78843.1"/>
    <property type="molecule type" value="Genomic_DNA"/>
</dbReference>
<keyword evidence="3" id="KW-0227">DNA damage</keyword>